<dbReference type="OrthoDB" id="648493at2"/>
<feature type="transmembrane region" description="Helical" evidence="1">
    <location>
        <begin position="140"/>
        <end position="158"/>
    </location>
</feature>
<feature type="transmembrane region" description="Helical" evidence="1">
    <location>
        <begin position="202"/>
        <end position="224"/>
    </location>
</feature>
<evidence type="ECO:0000256" key="1">
    <source>
        <dbReference type="SAM" id="Phobius"/>
    </source>
</evidence>
<keyword evidence="1" id="KW-1133">Transmembrane helix</keyword>
<evidence type="ECO:0000313" key="2">
    <source>
        <dbReference type="EMBL" id="MXP43325.1"/>
    </source>
</evidence>
<proteinExistence type="predicted"/>
<feature type="transmembrane region" description="Helical" evidence="1">
    <location>
        <begin position="109"/>
        <end position="128"/>
    </location>
</feature>
<organism evidence="2 3">
    <name type="scientific">Allopontixanthobacter sediminis</name>
    <dbReference type="NCBI Taxonomy" id="1689985"/>
    <lineage>
        <taxon>Bacteria</taxon>
        <taxon>Pseudomonadati</taxon>
        <taxon>Pseudomonadota</taxon>
        <taxon>Alphaproteobacteria</taxon>
        <taxon>Sphingomonadales</taxon>
        <taxon>Erythrobacteraceae</taxon>
        <taxon>Allopontixanthobacter</taxon>
    </lineage>
</organism>
<sequence length="274" mass="29800">MPYRYAHYFVGFVLLVTVAGFWASYFTRIGGVPPAFHVHAFSATSWLLLLLAQSLTIHSRQPGVHRLMGRASFALFPLLIAGFVMIINVTVERYMAAESPFVMTLGPSFGVGMVVAIAAYLTLFYGALRHRGNIRLHAGYMLATPLILFESPFSRVMGEFFPWMNFIGSEGPREVLDTIVISDGMVALFALVLYARDRRNGAPWLIAAGFVTFQAFAMFTASGWPLLEHAFTAYASIPPALTILAGVLAGAATGWAGWEKGKKTRPAKAVAAAG</sequence>
<gene>
    <name evidence="2" type="ORF">GRI65_02505</name>
</gene>
<dbReference type="RefSeq" id="WP_160754941.1">
    <property type="nucleotide sequence ID" value="NZ_WTYL01000001.1"/>
</dbReference>
<keyword evidence="1" id="KW-0812">Transmembrane</keyword>
<feature type="transmembrane region" description="Helical" evidence="1">
    <location>
        <begin position="67"/>
        <end position="89"/>
    </location>
</feature>
<dbReference type="Proteomes" id="UP000431922">
    <property type="component" value="Unassembled WGS sequence"/>
</dbReference>
<keyword evidence="3" id="KW-1185">Reference proteome</keyword>
<keyword evidence="1" id="KW-0472">Membrane</keyword>
<dbReference type="EMBL" id="WTYL01000001">
    <property type="protein sequence ID" value="MXP43325.1"/>
    <property type="molecule type" value="Genomic_DNA"/>
</dbReference>
<dbReference type="AlphaFoldDB" id="A0A845AYI4"/>
<feature type="transmembrane region" description="Helical" evidence="1">
    <location>
        <begin position="36"/>
        <end position="55"/>
    </location>
</feature>
<evidence type="ECO:0000313" key="3">
    <source>
        <dbReference type="Proteomes" id="UP000431922"/>
    </source>
</evidence>
<feature type="transmembrane region" description="Helical" evidence="1">
    <location>
        <begin position="178"/>
        <end position="195"/>
    </location>
</feature>
<reference evidence="2 3" key="1">
    <citation type="submission" date="2019-12" db="EMBL/GenBank/DDBJ databases">
        <title>Genomic-based taxomic classification of the family Erythrobacteraceae.</title>
        <authorList>
            <person name="Xu L."/>
        </authorList>
    </citation>
    <scope>NUCLEOTIDE SEQUENCE [LARGE SCALE GENOMIC DNA]</scope>
    <source>
        <strain evidence="2 3">KCTC 42453</strain>
    </source>
</reference>
<name>A0A845AYI4_9SPHN</name>
<feature type="transmembrane region" description="Helical" evidence="1">
    <location>
        <begin position="5"/>
        <end position="24"/>
    </location>
</feature>
<feature type="transmembrane region" description="Helical" evidence="1">
    <location>
        <begin position="236"/>
        <end position="258"/>
    </location>
</feature>
<accession>A0A845AYI4</accession>
<comment type="caution">
    <text evidence="2">The sequence shown here is derived from an EMBL/GenBank/DDBJ whole genome shotgun (WGS) entry which is preliminary data.</text>
</comment>
<protein>
    <submittedName>
        <fullName evidence="2">Uncharacterized protein</fullName>
    </submittedName>
</protein>